<name>A1HU65_9FIRM</name>
<dbReference type="RefSeq" id="WP_007290569.1">
    <property type="nucleotide sequence ID" value="NZ_AAWL01000033.1"/>
</dbReference>
<evidence type="ECO:0000313" key="9">
    <source>
        <dbReference type="Proteomes" id="UP000005139"/>
    </source>
</evidence>
<dbReference type="Pfam" id="PF01790">
    <property type="entry name" value="LGT"/>
    <property type="match status" value="1"/>
</dbReference>
<evidence type="ECO:0000256" key="7">
    <source>
        <dbReference type="HAMAP-Rule" id="MF_01147"/>
    </source>
</evidence>
<dbReference type="OrthoDB" id="871140at2"/>
<dbReference type="UniPathway" id="UPA00664"/>
<dbReference type="PANTHER" id="PTHR30589:SF0">
    <property type="entry name" value="PHOSPHATIDYLGLYCEROL--PROLIPOPROTEIN DIACYLGLYCERYL TRANSFERASE"/>
    <property type="match status" value="1"/>
</dbReference>
<evidence type="ECO:0000256" key="3">
    <source>
        <dbReference type="ARBA" id="ARBA00022679"/>
    </source>
</evidence>
<evidence type="ECO:0000256" key="2">
    <source>
        <dbReference type="ARBA" id="ARBA00022475"/>
    </source>
</evidence>
<feature type="transmembrane region" description="Helical" evidence="7">
    <location>
        <begin position="13"/>
        <end position="33"/>
    </location>
</feature>
<comment type="similarity">
    <text evidence="1 7">Belongs to the Lgt family.</text>
</comment>
<evidence type="ECO:0000256" key="1">
    <source>
        <dbReference type="ARBA" id="ARBA00007150"/>
    </source>
</evidence>
<gene>
    <name evidence="7" type="primary">lgt</name>
    <name evidence="8" type="ORF">TcarDRAFT_0196</name>
</gene>
<keyword evidence="4 7" id="KW-0812">Transmembrane</keyword>
<keyword evidence="8" id="KW-0449">Lipoprotein</keyword>
<comment type="function">
    <text evidence="7">Catalyzes the transfer of the diacylglyceryl group from phosphatidylglycerol to the sulfhydryl group of the N-terminal cysteine of a prolipoprotein, the first step in the formation of mature lipoproteins.</text>
</comment>
<proteinExistence type="inferred from homology"/>
<feature type="transmembrane region" description="Helical" evidence="7">
    <location>
        <begin position="226"/>
        <end position="249"/>
    </location>
</feature>
<comment type="catalytic activity">
    <reaction evidence="7">
        <text>L-cysteinyl-[prolipoprotein] + a 1,2-diacyl-sn-glycero-3-phospho-(1'-sn-glycerol) = an S-1,2-diacyl-sn-glyceryl-L-cysteinyl-[prolipoprotein] + sn-glycerol 1-phosphate + H(+)</text>
        <dbReference type="Rhea" id="RHEA:56712"/>
        <dbReference type="Rhea" id="RHEA-COMP:14679"/>
        <dbReference type="Rhea" id="RHEA-COMP:14680"/>
        <dbReference type="ChEBI" id="CHEBI:15378"/>
        <dbReference type="ChEBI" id="CHEBI:29950"/>
        <dbReference type="ChEBI" id="CHEBI:57685"/>
        <dbReference type="ChEBI" id="CHEBI:64716"/>
        <dbReference type="ChEBI" id="CHEBI:140658"/>
        <dbReference type="EC" id="2.5.1.145"/>
    </reaction>
</comment>
<dbReference type="AlphaFoldDB" id="A1HU65"/>
<dbReference type="EMBL" id="AAWL01000033">
    <property type="protein sequence ID" value="EAX46449.1"/>
    <property type="molecule type" value="Genomic_DNA"/>
</dbReference>
<dbReference type="eggNOG" id="COG0682">
    <property type="taxonomic scope" value="Bacteria"/>
</dbReference>
<reference evidence="8 9" key="2">
    <citation type="submission" date="2007-01" db="EMBL/GenBank/DDBJ databases">
        <title>Sequencing of the draft genome and assembly of Thermosinus carboxydivorans Nor1.</title>
        <authorList>
            <consortium name="US DOE Joint Genome Institute (JGI-PGF)"/>
            <person name="Copeland A."/>
            <person name="Lucas S."/>
            <person name="Lapidus A."/>
            <person name="Barry K."/>
            <person name="Glavina del Rio T."/>
            <person name="Dalin E."/>
            <person name="Tice H."/>
            <person name="Bruce D."/>
            <person name="Pitluck S."/>
            <person name="Richardson P."/>
        </authorList>
    </citation>
    <scope>NUCLEOTIDE SEQUENCE [LARGE SCALE GENOMIC DNA]</scope>
    <source>
        <strain evidence="8 9">Nor1</strain>
    </source>
</reference>
<keyword evidence="6 7" id="KW-0472">Membrane</keyword>
<keyword evidence="9" id="KW-1185">Reference proteome</keyword>
<comment type="subcellular location">
    <subcellularLocation>
        <location evidence="7">Cell membrane</location>
        <topology evidence="7">Multi-pass membrane protein</topology>
    </subcellularLocation>
</comment>
<comment type="caution">
    <text evidence="8">The sequence shown here is derived from an EMBL/GenBank/DDBJ whole genome shotgun (WGS) entry which is preliminary data.</text>
</comment>
<accession>A1HU65</accession>
<evidence type="ECO:0000256" key="6">
    <source>
        <dbReference type="ARBA" id="ARBA00023136"/>
    </source>
</evidence>
<keyword evidence="2 7" id="KW-1003">Cell membrane</keyword>
<dbReference type="InterPro" id="IPR001640">
    <property type="entry name" value="Lgt"/>
</dbReference>
<feature type="transmembrane region" description="Helical" evidence="7">
    <location>
        <begin position="170"/>
        <end position="191"/>
    </location>
</feature>
<keyword evidence="3 7" id="KW-0808">Transferase</keyword>
<dbReference type="GO" id="GO:0008961">
    <property type="term" value="F:phosphatidylglycerol-prolipoprotein diacylglyceryl transferase activity"/>
    <property type="evidence" value="ECO:0007669"/>
    <property type="project" value="UniProtKB-UniRule"/>
</dbReference>
<evidence type="ECO:0000256" key="4">
    <source>
        <dbReference type="ARBA" id="ARBA00022692"/>
    </source>
</evidence>
<feature type="transmembrane region" description="Helical" evidence="7">
    <location>
        <begin position="87"/>
        <end position="104"/>
    </location>
</feature>
<evidence type="ECO:0000256" key="5">
    <source>
        <dbReference type="ARBA" id="ARBA00022989"/>
    </source>
</evidence>
<evidence type="ECO:0000313" key="8">
    <source>
        <dbReference type="EMBL" id="EAX46449.1"/>
    </source>
</evidence>
<dbReference type="HAMAP" id="MF_01147">
    <property type="entry name" value="Lgt"/>
    <property type="match status" value="1"/>
</dbReference>
<dbReference type="GO" id="GO:0042158">
    <property type="term" value="P:lipoprotein biosynthetic process"/>
    <property type="evidence" value="ECO:0007669"/>
    <property type="project" value="UniProtKB-UniRule"/>
</dbReference>
<dbReference type="GO" id="GO:0005886">
    <property type="term" value="C:plasma membrane"/>
    <property type="evidence" value="ECO:0007669"/>
    <property type="project" value="UniProtKB-SubCell"/>
</dbReference>
<protein>
    <recommendedName>
        <fullName evidence="7">Phosphatidylglycerol--prolipoprotein diacylglyceryl transferase</fullName>
        <ecNumber evidence="7">2.5.1.145</ecNumber>
    </recommendedName>
</protein>
<dbReference type="EC" id="2.5.1.145" evidence="7"/>
<reference evidence="8 9" key="1">
    <citation type="submission" date="2007-01" db="EMBL/GenBank/DDBJ databases">
        <title>Annotation of the draft genome assembly of Thermosinus carboxydivorans Nor1.</title>
        <authorList>
            <consortium name="US DOE Joint Genome Institute (JGI-ORNL)"/>
            <person name="Larimer F."/>
            <person name="Land M."/>
            <person name="Hauser L."/>
        </authorList>
    </citation>
    <scope>NUCLEOTIDE SEQUENCE [LARGE SCALE GENOMIC DNA]</scope>
    <source>
        <strain evidence="8 9">Nor1</strain>
    </source>
</reference>
<dbReference type="PANTHER" id="PTHR30589">
    <property type="entry name" value="PROLIPOPROTEIN DIACYLGLYCERYL TRANSFERASE"/>
    <property type="match status" value="1"/>
</dbReference>
<sequence length="254" mass="29119">MSRVAFSVGPLDFYWYGLIVAAALLAGLCISIWQAKLRREPAEMVIDLALLGVPIAIMAARIFYVLFNYRYYLVDPREALFLWHGGFDSYGALVGFVFAVYLYTYRLRVSFWPWLDIIAPGMAIGQAIGQWGNFINQEAFGHPTDLPWGIYIDFAYRPPGYEEFDFFHPLFLYESLWNLVVFVLLLLLSHLQKKREVKAGSRFLLFLFLFSLGKAVTGGMRLDDEMVGSLSLGQLISFIAAVFSLWLLVRRYCQ</sequence>
<keyword evidence="5 7" id="KW-1133">Transmembrane helix</keyword>
<comment type="pathway">
    <text evidence="7">Protein modification; lipoprotein biosynthesis (diacylglyceryl transfer).</text>
</comment>
<organism evidence="8 9">
    <name type="scientific">Thermosinus carboxydivorans Nor1</name>
    <dbReference type="NCBI Taxonomy" id="401526"/>
    <lineage>
        <taxon>Bacteria</taxon>
        <taxon>Bacillati</taxon>
        <taxon>Bacillota</taxon>
        <taxon>Negativicutes</taxon>
        <taxon>Selenomonadales</taxon>
        <taxon>Sporomusaceae</taxon>
        <taxon>Thermosinus</taxon>
    </lineage>
</organism>
<dbReference type="Proteomes" id="UP000005139">
    <property type="component" value="Unassembled WGS sequence"/>
</dbReference>
<feature type="transmembrane region" description="Helical" evidence="7">
    <location>
        <begin position="203"/>
        <end position="220"/>
    </location>
</feature>
<feature type="transmembrane region" description="Helical" evidence="7">
    <location>
        <begin position="45"/>
        <end position="67"/>
    </location>
</feature>
<dbReference type="NCBIfam" id="TIGR00544">
    <property type="entry name" value="lgt"/>
    <property type="match status" value="1"/>
</dbReference>
<comment type="caution">
    <text evidence="7">Lacks conserved residue(s) required for the propagation of feature annotation.</text>
</comment>